<protein>
    <recommendedName>
        <fullName evidence="4">C3H1-type domain-containing protein</fullName>
    </recommendedName>
</protein>
<comment type="caution">
    <text evidence="2">The sequence shown here is derived from an EMBL/GenBank/DDBJ whole genome shotgun (WGS) entry which is preliminary data.</text>
</comment>
<dbReference type="AlphaFoldDB" id="A0AAD5JGE7"/>
<name>A0AAD5JGE7_ACENE</name>
<evidence type="ECO:0008006" key="4">
    <source>
        <dbReference type="Google" id="ProtNLM"/>
    </source>
</evidence>
<reference evidence="2 3" key="1">
    <citation type="journal article" date="2022" name="Plant J.">
        <title>Strategies of tolerance reflected in two North American maple genomes.</title>
        <authorList>
            <person name="McEvoy S.L."/>
            <person name="Sezen U.U."/>
            <person name="Trouern-Trend A."/>
            <person name="McMahon S.M."/>
            <person name="Schaberg P.G."/>
            <person name="Yang J."/>
            <person name="Wegrzyn J.L."/>
            <person name="Swenson N.G."/>
        </authorList>
    </citation>
    <scope>NUCLEOTIDE SEQUENCE [LARGE SCALE GENOMIC DNA]</scope>
    <source>
        <strain evidence="2">91603</strain>
    </source>
</reference>
<dbReference type="EMBL" id="JAJSOW010000002">
    <property type="protein sequence ID" value="KAI9198265.1"/>
    <property type="molecule type" value="Genomic_DNA"/>
</dbReference>
<dbReference type="PANTHER" id="PTHR36896:SF2">
    <property type="entry name" value="OS01G0729500 PROTEIN"/>
    <property type="match status" value="1"/>
</dbReference>
<dbReference type="Proteomes" id="UP001064489">
    <property type="component" value="Chromosome 13"/>
</dbReference>
<dbReference type="PANTHER" id="PTHR36896">
    <property type="entry name" value="OS01G0729500 PROTEIN"/>
    <property type="match status" value="1"/>
</dbReference>
<keyword evidence="1" id="KW-0732">Signal</keyword>
<feature type="signal peptide" evidence="1">
    <location>
        <begin position="1"/>
        <end position="28"/>
    </location>
</feature>
<sequence>MATTSSKLSISIPILLFIVLSTLYQSSSAPLSSSSAHRNSMAAARKTNQIPSCNEFVSRSQCSHNPKCRWCHSEALDDMCFTKTEAWRLPQQMCAKSASAHGEIVGWKKSFRVLHNQTFSKLSRLLVRCDINHGGCPSTGNTTSSFFAGKCDLENPV</sequence>
<keyword evidence="3" id="KW-1185">Reference proteome</keyword>
<evidence type="ECO:0000256" key="1">
    <source>
        <dbReference type="SAM" id="SignalP"/>
    </source>
</evidence>
<feature type="chain" id="PRO_5041903901" description="C3H1-type domain-containing protein" evidence="1">
    <location>
        <begin position="29"/>
        <end position="157"/>
    </location>
</feature>
<evidence type="ECO:0000313" key="3">
    <source>
        <dbReference type="Proteomes" id="UP001064489"/>
    </source>
</evidence>
<proteinExistence type="predicted"/>
<evidence type="ECO:0000313" key="2">
    <source>
        <dbReference type="EMBL" id="KAI9198265.1"/>
    </source>
</evidence>
<gene>
    <name evidence="2" type="ORF">LWI28_012755</name>
</gene>
<accession>A0AAD5JGE7</accession>
<organism evidence="2 3">
    <name type="scientific">Acer negundo</name>
    <name type="common">Box elder</name>
    <dbReference type="NCBI Taxonomy" id="4023"/>
    <lineage>
        <taxon>Eukaryota</taxon>
        <taxon>Viridiplantae</taxon>
        <taxon>Streptophyta</taxon>
        <taxon>Embryophyta</taxon>
        <taxon>Tracheophyta</taxon>
        <taxon>Spermatophyta</taxon>
        <taxon>Magnoliopsida</taxon>
        <taxon>eudicotyledons</taxon>
        <taxon>Gunneridae</taxon>
        <taxon>Pentapetalae</taxon>
        <taxon>rosids</taxon>
        <taxon>malvids</taxon>
        <taxon>Sapindales</taxon>
        <taxon>Sapindaceae</taxon>
        <taxon>Hippocastanoideae</taxon>
        <taxon>Acereae</taxon>
        <taxon>Acer</taxon>
    </lineage>
</organism>